<dbReference type="Gene3D" id="2.60.40.10">
    <property type="entry name" value="Immunoglobulins"/>
    <property type="match status" value="1"/>
</dbReference>
<reference evidence="1 2" key="1">
    <citation type="submission" date="2016-10" db="EMBL/GenBank/DDBJ databases">
        <authorList>
            <person name="Varghese N."/>
            <person name="Submissions S."/>
        </authorList>
    </citation>
    <scope>NUCLEOTIDE SEQUENCE [LARGE SCALE GENOMIC DNA]</scope>
    <source>
        <strain evidence="1 2">DSM 16643</strain>
    </source>
</reference>
<evidence type="ECO:0000313" key="1">
    <source>
        <dbReference type="EMBL" id="SDA73377.1"/>
    </source>
</evidence>
<organism evidence="1 2">
    <name type="scientific">Methanobrevibacter millerae</name>
    <dbReference type="NCBI Taxonomy" id="230361"/>
    <lineage>
        <taxon>Archaea</taxon>
        <taxon>Methanobacteriati</taxon>
        <taxon>Methanobacteriota</taxon>
        <taxon>Methanomada group</taxon>
        <taxon>Methanobacteria</taxon>
        <taxon>Methanobacteriales</taxon>
        <taxon>Methanobacteriaceae</taxon>
        <taxon>Methanobrevibacter</taxon>
    </lineage>
</organism>
<dbReference type="AlphaFoldDB" id="A0A1G5XUP7"/>
<keyword evidence="2" id="KW-1185">Reference proteome</keyword>
<accession>A0A1G5XUP7</accession>
<evidence type="ECO:0000313" key="2">
    <source>
        <dbReference type="Proteomes" id="UP000323439"/>
    </source>
</evidence>
<sequence>AIDFVNVTFLSTKQNPEMNVTADKDIITVRENVTFVVELPEDATGKVSIGLKIANVTNGIATATITSYITGTIPVPVIYYGDDNYTMAIKIYNLTVKKGTEDVITAPDVTKYYKGPERFVVNVTDYQGNPLANKTVEIFINNVTYTRTTDENGTASMALGLNSGVYNVTTTVDKQSVDSVVTILSTVNGTDVVKVYRNATQYYATFRDTQGNYLADGTEVTFNINGVMYKRYINGTEGKARLNLNLEQGTYIITAINPVNGEMAANNITILPRITNNENLVKYYRNDSQYYVTLIGDDGNPVGAGETVIFNINGVFYERQTNESGVARLNINLEPGEYIITAEYKECRVSNNITVLPVLSASDLTKKYGTPGQFVANLVDGQGKPFANEKVEFNINGVFYYRTTNSTGQAALNINLMPGEYIITSSYNRASIANTVKVEA</sequence>
<proteinExistence type="predicted"/>
<feature type="non-terminal residue" evidence="1">
    <location>
        <position position="1"/>
    </location>
</feature>
<protein>
    <recommendedName>
        <fullName evidence="3">Adhesin-like protein</fullName>
    </recommendedName>
</protein>
<dbReference type="EMBL" id="FMXB01000042">
    <property type="protein sequence ID" value="SDA73377.1"/>
    <property type="molecule type" value="Genomic_DNA"/>
</dbReference>
<gene>
    <name evidence="1" type="ORF">SAMN02910315_02454</name>
</gene>
<dbReference type="Proteomes" id="UP000323439">
    <property type="component" value="Unassembled WGS sequence"/>
</dbReference>
<name>A0A1G5XUP7_9EURY</name>
<dbReference type="InterPro" id="IPR013783">
    <property type="entry name" value="Ig-like_fold"/>
</dbReference>
<evidence type="ECO:0008006" key="3">
    <source>
        <dbReference type="Google" id="ProtNLM"/>
    </source>
</evidence>